<dbReference type="OrthoDB" id="7285494at2"/>
<protein>
    <submittedName>
        <fullName evidence="1">Uncharacterized protein</fullName>
    </submittedName>
</protein>
<dbReference type="InterPro" id="IPR013783">
    <property type="entry name" value="Ig-like_fold"/>
</dbReference>
<dbReference type="eggNOG" id="COG5301">
    <property type="taxonomic scope" value="Bacteria"/>
</dbReference>
<dbReference type="Gene3D" id="2.60.40.10">
    <property type="entry name" value="Immunoglobulins"/>
    <property type="match status" value="2"/>
</dbReference>
<gene>
    <name evidence="1" type="ordered locus">RC1_1137</name>
</gene>
<dbReference type="KEGG" id="rce:RC1_1137"/>
<evidence type="ECO:0000313" key="1">
    <source>
        <dbReference type="EMBL" id="ACI98553.1"/>
    </source>
</evidence>
<keyword evidence="2" id="KW-1185">Reference proteome</keyword>
<dbReference type="EMBL" id="CP000613">
    <property type="protein sequence ID" value="ACI98553.1"/>
    <property type="molecule type" value="Genomic_DNA"/>
</dbReference>
<name>B6IMH4_RHOCS</name>
<sequence length="850" mass="90237">MGTLTTELLNQATALNSLRARVDLLLAAYGEGSLDPAEIQRQIQDATQDAIDAVLAQLDGLDVSELSLRVELQRKLIGLQNAYGPEKYFFEFFNPLFAVADTLSVAGVSTVAGDDSVDISSTSKLEVGREYVIDSVGQSIVITVAEILSATRFKASSNIPATVSAGTLRRTNWVIGNGQATAAAGQVYYSKRLDLGPGDVDKAVIVRRTDNAATIRLYFKDVSHTTWTEAHWAWKRDADTGLTDLGLVADGSADTGMIDVEYRLPARGAFDLKMVVEGGNVTVKHVVGVDQETLLGGIHHGPAQPVNSSPANAATGINETPTLAVAGYSSMVGSAMAATQWQVSISASVWTAPVYDSGEVGPGLSHQVPPAVLQEGQTYHWRARQKDAKGGWSEWSAPTSFATAASFEYVITPTITSPSNGAIDIPERPTLHSAAFAVHGGSDTHAASQWQIRTNAGTYASPAWDSGADTVNKTNVQVPAGILLDGQRTYHARVRHQGAALGWSEWSPEVSFTTKDMFANIIGIALVTSGGGGGTWARVDENGNNKAADASFFNNHPVYGGITDVTVDGQAMVRVPKFYYKVGTAPTGSDRAGRKCWWVSDQPVTGFQIHPAFRDAGADIPYIYVGKYEATNDGGTKAGSVASVAPLVSIDFNVMKTRCAARNTGGVSGFRLWSIYEVAALQTLALIEMGGADSQALIGAGNTNSSAAVNTGTTNATWRGVRELWGNVWHMVDGLKTDTSNRLQVWDRNGNKTWVNTNITIAPSGWMVSALESTGTGFDFRDLFVAATVDGTQGNGTFGDYHWSAASGTEYVCYHGGDWSSGSYAGLFPLNLNSAPSYSHSSLGGRLAKT</sequence>
<dbReference type="STRING" id="414684.RC1_1137"/>
<proteinExistence type="predicted"/>
<dbReference type="Proteomes" id="UP000001591">
    <property type="component" value="Chromosome"/>
</dbReference>
<reference evidence="1 2" key="1">
    <citation type="journal article" date="2010" name="BMC Genomics">
        <title>Metabolic flexibility revealed in the genome of the cyst-forming alpha-1 proteobacterium Rhodospirillum centenum.</title>
        <authorList>
            <person name="Lu Y.K."/>
            <person name="Marden J."/>
            <person name="Han M."/>
            <person name="Swingley W.D."/>
            <person name="Mastrian S.D."/>
            <person name="Chowdhury S.R."/>
            <person name="Hao J."/>
            <person name="Helmy T."/>
            <person name="Kim S."/>
            <person name="Kurdoglu A.A."/>
            <person name="Matthies H.J."/>
            <person name="Rollo D."/>
            <person name="Stothard P."/>
            <person name="Blankenship R.E."/>
            <person name="Bauer C.E."/>
            <person name="Touchman J.W."/>
        </authorList>
    </citation>
    <scope>NUCLEOTIDE SEQUENCE [LARGE SCALE GENOMIC DNA]</scope>
    <source>
        <strain evidence="2">ATCC 51521 / SW</strain>
    </source>
</reference>
<dbReference type="AlphaFoldDB" id="B6IMH4"/>
<dbReference type="HOGENOM" id="CLU_334290_0_0_5"/>
<dbReference type="RefSeq" id="WP_012566342.1">
    <property type="nucleotide sequence ID" value="NC_011420.2"/>
</dbReference>
<organism evidence="1 2">
    <name type="scientific">Rhodospirillum centenum (strain ATCC 51521 / SW)</name>
    <dbReference type="NCBI Taxonomy" id="414684"/>
    <lineage>
        <taxon>Bacteria</taxon>
        <taxon>Pseudomonadati</taxon>
        <taxon>Pseudomonadota</taxon>
        <taxon>Alphaproteobacteria</taxon>
        <taxon>Rhodospirillales</taxon>
        <taxon>Rhodospirillaceae</taxon>
        <taxon>Rhodospirillum</taxon>
    </lineage>
</organism>
<dbReference type="Pfam" id="PF25788">
    <property type="entry name" value="Ig_Rha78A_N"/>
    <property type="match status" value="1"/>
</dbReference>
<accession>B6IMH4</accession>
<evidence type="ECO:0000313" key="2">
    <source>
        <dbReference type="Proteomes" id="UP000001591"/>
    </source>
</evidence>